<comment type="caution">
    <text evidence="2">The sequence shown here is derived from an EMBL/GenBank/DDBJ whole genome shotgun (WGS) entry which is preliminary data.</text>
</comment>
<name>A0A9W7C3G9_9STRA</name>
<keyword evidence="3" id="KW-1185">Reference proteome</keyword>
<evidence type="ECO:0000313" key="3">
    <source>
        <dbReference type="Proteomes" id="UP001165085"/>
    </source>
</evidence>
<feature type="compositionally biased region" description="Acidic residues" evidence="1">
    <location>
        <begin position="19"/>
        <end position="28"/>
    </location>
</feature>
<sequence length="182" mass="20183">MSSSSTPPPPPSTPNPLNVEEEDDDDDDINIDINIDIDITNIDPTKLFKKLCQRQYNAIIKLVNKQSIHTHLKKDGPLTKLNNGNNFLVNVPNLLPLIDHAASQDVAEQESVLQSHTSDLTSLFAAVSAAPNDPRTLAKMKERIELGERVIKCVKDERSSQDMKTVALLCLKHSPPLEDVEE</sequence>
<feature type="compositionally biased region" description="Pro residues" evidence="1">
    <location>
        <begin position="1"/>
        <end position="14"/>
    </location>
</feature>
<dbReference type="Proteomes" id="UP001165085">
    <property type="component" value="Unassembled WGS sequence"/>
</dbReference>
<evidence type="ECO:0000256" key="1">
    <source>
        <dbReference type="SAM" id="MobiDB-lite"/>
    </source>
</evidence>
<protein>
    <submittedName>
        <fullName evidence="2">Uncharacterized protein</fullName>
    </submittedName>
</protein>
<dbReference type="EMBL" id="BRXY01000581">
    <property type="protein sequence ID" value="GMI01548.1"/>
    <property type="molecule type" value="Genomic_DNA"/>
</dbReference>
<dbReference type="AlphaFoldDB" id="A0A9W7C3G9"/>
<gene>
    <name evidence="2" type="ORF">TrST_g13475</name>
</gene>
<proteinExistence type="predicted"/>
<reference evidence="3" key="1">
    <citation type="journal article" date="2023" name="Commun. Biol.">
        <title>Genome analysis of Parmales, the sister group of diatoms, reveals the evolutionary specialization of diatoms from phago-mixotrophs to photoautotrophs.</title>
        <authorList>
            <person name="Ban H."/>
            <person name="Sato S."/>
            <person name="Yoshikawa S."/>
            <person name="Yamada K."/>
            <person name="Nakamura Y."/>
            <person name="Ichinomiya M."/>
            <person name="Sato N."/>
            <person name="Blanc-Mathieu R."/>
            <person name="Endo H."/>
            <person name="Kuwata A."/>
            <person name="Ogata H."/>
        </authorList>
    </citation>
    <scope>NUCLEOTIDE SEQUENCE [LARGE SCALE GENOMIC DNA]</scope>
    <source>
        <strain evidence="3">NIES 3701</strain>
    </source>
</reference>
<evidence type="ECO:0000313" key="2">
    <source>
        <dbReference type="EMBL" id="GMI01548.1"/>
    </source>
</evidence>
<feature type="region of interest" description="Disordered" evidence="1">
    <location>
        <begin position="1"/>
        <end position="28"/>
    </location>
</feature>
<dbReference type="OrthoDB" id="10643180at2759"/>
<accession>A0A9W7C3G9</accession>
<organism evidence="2 3">
    <name type="scientific">Triparma strigata</name>
    <dbReference type="NCBI Taxonomy" id="1606541"/>
    <lineage>
        <taxon>Eukaryota</taxon>
        <taxon>Sar</taxon>
        <taxon>Stramenopiles</taxon>
        <taxon>Ochrophyta</taxon>
        <taxon>Bolidophyceae</taxon>
        <taxon>Parmales</taxon>
        <taxon>Triparmaceae</taxon>
        <taxon>Triparma</taxon>
    </lineage>
</organism>